<evidence type="ECO:0000313" key="3">
    <source>
        <dbReference type="EMBL" id="AWG44186.1"/>
    </source>
</evidence>
<dbReference type="AlphaFoldDB" id="A0A2S1LZF1"/>
<evidence type="ECO:0000259" key="2">
    <source>
        <dbReference type="Pfam" id="PF13229"/>
    </source>
</evidence>
<feature type="domain" description="Right handed beta helix" evidence="2">
    <location>
        <begin position="349"/>
        <end position="454"/>
    </location>
</feature>
<dbReference type="RefSeq" id="WP_053102080.1">
    <property type="nucleotide sequence ID" value="NZ_CP011974.1"/>
</dbReference>
<dbReference type="InterPro" id="IPR012334">
    <property type="entry name" value="Pectin_lyas_fold"/>
</dbReference>
<reference evidence="3 4" key="1">
    <citation type="journal article" date="2015" name="PLoS ONE">
        <title>Genome Sequence of Bacillus endophyticus and Analysis of Its Companion Mechanism in the Ketogulonigenium vulgare-Bacillus Strain Consortium.</title>
        <authorList>
            <person name="Jia N."/>
            <person name="Du J."/>
            <person name="Ding M.Z."/>
            <person name="Gao F."/>
            <person name="Yuan Y.J."/>
        </authorList>
    </citation>
    <scope>NUCLEOTIDE SEQUENCE [LARGE SCALE GENOMIC DNA]</scope>
    <source>
        <strain evidence="3 4">Hbe603</strain>
    </source>
</reference>
<dbReference type="OrthoDB" id="2952989at2"/>
<dbReference type="KEGG" id="beo:BEH_11815"/>
<accession>A0A2S1LZF1</accession>
<organism evidence="3 4">
    <name type="scientific">Priestia filamentosa</name>
    <dbReference type="NCBI Taxonomy" id="1402861"/>
    <lineage>
        <taxon>Bacteria</taxon>
        <taxon>Bacillati</taxon>
        <taxon>Bacillota</taxon>
        <taxon>Bacilli</taxon>
        <taxon>Bacillales</taxon>
        <taxon>Bacillaceae</taxon>
        <taxon>Priestia</taxon>
    </lineage>
</organism>
<dbReference type="Gene3D" id="2.160.20.10">
    <property type="entry name" value="Single-stranded right-handed beta-helix, Pectin lyase-like"/>
    <property type="match status" value="3"/>
</dbReference>
<reference evidence="4" key="2">
    <citation type="submission" date="2015-06" db="EMBL/GenBank/DDBJ databases">
        <title>Genome Sequence of Bacillus endophyticus and Analysis of its Companion Mechanism in the Ketogulonigenium vulgare-Bacillus strain Consortium.</title>
        <authorList>
            <person name="Jia N."/>
            <person name="Du J."/>
            <person name="Ding M.-Z."/>
            <person name="Gao F."/>
            <person name="Yuan Y.-J."/>
        </authorList>
    </citation>
    <scope>NUCLEOTIDE SEQUENCE [LARGE SCALE GENOMIC DNA]</scope>
    <source>
        <strain evidence="4">Hbe603</strain>
    </source>
</reference>
<dbReference type="SMART" id="SM00710">
    <property type="entry name" value="PbH1"/>
    <property type="match status" value="10"/>
</dbReference>
<feature type="domain" description="Rhamnogalacturonase A/B/Epimerase-like pectate lyase" evidence="1">
    <location>
        <begin position="38"/>
        <end position="96"/>
    </location>
</feature>
<proteinExistence type="predicted"/>
<dbReference type="EMBL" id="CP011974">
    <property type="protein sequence ID" value="AWG44186.1"/>
    <property type="molecule type" value="Genomic_DNA"/>
</dbReference>
<evidence type="ECO:0000259" key="1">
    <source>
        <dbReference type="Pfam" id="PF12708"/>
    </source>
</evidence>
<evidence type="ECO:0008006" key="5">
    <source>
        <dbReference type="Google" id="ProtNLM"/>
    </source>
</evidence>
<protein>
    <recommendedName>
        <fullName evidence="5">Right handed beta helix domain-containing protein</fullName>
    </recommendedName>
</protein>
<name>A0A2S1LZF1_9BACI</name>
<dbReference type="Proteomes" id="UP000036202">
    <property type="component" value="Chromosome"/>
</dbReference>
<dbReference type="Pfam" id="PF12708">
    <property type="entry name" value="Pect-lyase_RHGA_epim"/>
    <property type="match status" value="1"/>
</dbReference>
<sequence length="627" mass="68496">MGYRGKNNPFISICFNDKGLKKEVDALQRKLDFYVDIVEDFGADPTGVKDSSLNIQNALDYAKTNNIPAVRADKGTFKLLSPIKFYSGITFYGMGRDTVFDGSALPVGKELREVKLFKIEGAIGTASTPLSTNAYTLEGTLNVVSSTGFSKEDLVILTNDEPYAQGTTNTGLKKGELHIVDSVPSDTSLELKDMVIFNYDVTRNTLLRNIKPIENVILRDFSIVMGGVGTAHNAIYCNFTRNICVDNVVIDKAEDTAIAFFNSYNPIVRNCTVYNSTSPSSIGNTGYGISLMDTCRESLVERNTFYNCRHGVAGGGTRPSILAMIQDNKAFGNKLAFPFDCHEPCFYWTFSRNLTDGCYGGFAIRGQYITVDNNLIFNSTGEGIRVESYTAVSSQFGIVITNNRIKNCAGIGIDLDGYQGRIRESSVKGNTIDGAQTKGINVYNFSNVEVCDNSVINIPNGWGIYAGGTTGNRSSDLVLNNNRVSYTGKALAYLEYIDRSDINGGKYRQSSKEGMYCNSCNELQINGSSFRASTLYGIHIVGGNKHQLSNVRCSLTTDTNGDGMRIESATDVNINGGIIDNNPRFGIYITGSDYVLIKGVNARNNTNATKISVDETAVNKIIEDNFI</sequence>
<dbReference type="InterPro" id="IPR039448">
    <property type="entry name" value="Beta_helix"/>
</dbReference>
<keyword evidence="4" id="KW-1185">Reference proteome</keyword>
<gene>
    <name evidence="3" type="ORF">BEH_11815</name>
</gene>
<dbReference type="InterPro" id="IPR011050">
    <property type="entry name" value="Pectin_lyase_fold/virulence"/>
</dbReference>
<dbReference type="InterPro" id="IPR006626">
    <property type="entry name" value="PbH1"/>
</dbReference>
<dbReference type="SUPFAM" id="SSF51126">
    <property type="entry name" value="Pectin lyase-like"/>
    <property type="match status" value="2"/>
</dbReference>
<dbReference type="InterPro" id="IPR024535">
    <property type="entry name" value="RHGA/B-epi-like_pectate_lyase"/>
</dbReference>
<dbReference type="Pfam" id="PF13229">
    <property type="entry name" value="Beta_helix"/>
    <property type="match status" value="3"/>
</dbReference>
<feature type="domain" description="Right handed beta helix" evidence="2">
    <location>
        <begin position="231"/>
        <end position="333"/>
    </location>
</feature>
<evidence type="ECO:0000313" key="4">
    <source>
        <dbReference type="Proteomes" id="UP000036202"/>
    </source>
</evidence>
<feature type="domain" description="Right handed beta helix" evidence="2">
    <location>
        <begin position="514"/>
        <end position="625"/>
    </location>
</feature>